<evidence type="ECO:0000313" key="2">
    <source>
        <dbReference type="EMBL" id="KAK0143758.1"/>
    </source>
</evidence>
<dbReference type="Proteomes" id="UP001174136">
    <property type="component" value="Unassembled WGS sequence"/>
</dbReference>
<gene>
    <name evidence="2" type="ORF">N1851_018034</name>
</gene>
<accession>A0AA47MNQ6</accession>
<proteinExistence type="predicted"/>
<feature type="compositionally biased region" description="Acidic residues" evidence="1">
    <location>
        <begin position="9"/>
        <end position="19"/>
    </location>
</feature>
<evidence type="ECO:0000256" key="1">
    <source>
        <dbReference type="SAM" id="MobiDB-lite"/>
    </source>
</evidence>
<protein>
    <submittedName>
        <fullName evidence="2">Uncharacterized protein</fullName>
    </submittedName>
</protein>
<keyword evidence="3" id="KW-1185">Reference proteome</keyword>
<organism evidence="2 3">
    <name type="scientific">Merluccius polli</name>
    <name type="common">Benguela hake</name>
    <name type="synonym">Merluccius cadenati</name>
    <dbReference type="NCBI Taxonomy" id="89951"/>
    <lineage>
        <taxon>Eukaryota</taxon>
        <taxon>Metazoa</taxon>
        <taxon>Chordata</taxon>
        <taxon>Craniata</taxon>
        <taxon>Vertebrata</taxon>
        <taxon>Euteleostomi</taxon>
        <taxon>Actinopterygii</taxon>
        <taxon>Neopterygii</taxon>
        <taxon>Teleostei</taxon>
        <taxon>Neoteleostei</taxon>
        <taxon>Acanthomorphata</taxon>
        <taxon>Zeiogadaria</taxon>
        <taxon>Gadariae</taxon>
        <taxon>Gadiformes</taxon>
        <taxon>Gadoidei</taxon>
        <taxon>Merlucciidae</taxon>
        <taxon>Merluccius</taxon>
    </lineage>
</organism>
<feature type="compositionally biased region" description="Basic residues" evidence="1">
    <location>
        <begin position="155"/>
        <end position="164"/>
    </location>
</feature>
<feature type="compositionally biased region" description="Gly residues" evidence="1">
    <location>
        <begin position="170"/>
        <end position="187"/>
    </location>
</feature>
<sequence length="233" mass="25540">MTHVSAFQEEGEGEEEAYEYDSPASAANIFSNYRPITPPDITEQAISFRLKGENDDDLISNEPSSPPRALKQDLVLKQFTDIMLADMRQIQDPLLLMKLRRDVTDLVFKAVEEDAKRSQIENRKELYCQQMLPRMQMSSEPCSSGGSGPSTYMKNSRKQRRANRSQRLPTGGGGGGGGGAGAGGAGAAGEEWRESMCELNSSVAQVKTETESLEEMDIPGFFPAINLEGNHEG</sequence>
<feature type="region of interest" description="Disordered" evidence="1">
    <location>
        <begin position="1"/>
        <end position="21"/>
    </location>
</feature>
<comment type="caution">
    <text evidence="2">The sequence shown here is derived from an EMBL/GenBank/DDBJ whole genome shotgun (WGS) entry which is preliminary data.</text>
</comment>
<name>A0AA47MNQ6_MERPO</name>
<dbReference type="EMBL" id="JAOPHQ010003238">
    <property type="protein sequence ID" value="KAK0143758.1"/>
    <property type="molecule type" value="Genomic_DNA"/>
</dbReference>
<feature type="region of interest" description="Disordered" evidence="1">
    <location>
        <begin position="137"/>
        <end position="203"/>
    </location>
</feature>
<reference evidence="2" key="1">
    <citation type="journal article" date="2023" name="Front. Mar. Sci.">
        <title>A new Merluccius polli reference genome to investigate the effects of global change in West African waters.</title>
        <authorList>
            <person name="Mateo J.L."/>
            <person name="Blanco-Fernandez C."/>
            <person name="Garcia-Vazquez E."/>
            <person name="Machado-Schiaffino G."/>
        </authorList>
    </citation>
    <scope>NUCLEOTIDE SEQUENCE</scope>
    <source>
        <strain evidence="2">C29</strain>
        <tissue evidence="2">Fin</tissue>
    </source>
</reference>
<evidence type="ECO:0000313" key="3">
    <source>
        <dbReference type="Proteomes" id="UP001174136"/>
    </source>
</evidence>
<dbReference type="AlphaFoldDB" id="A0AA47MNQ6"/>